<dbReference type="Pfam" id="PF13692">
    <property type="entry name" value="Glyco_trans_1_4"/>
    <property type="match status" value="1"/>
</dbReference>
<feature type="region of interest" description="Disordered" evidence="12">
    <location>
        <begin position="31"/>
        <end position="52"/>
    </location>
</feature>
<protein>
    <recommendedName>
        <fullName evidence="4">Chitobiosyldiphosphodolichol beta-mannosyltransferase</fullName>
        <ecNumber evidence="3">2.4.1.142</ecNumber>
    </recommendedName>
</protein>
<evidence type="ECO:0000256" key="10">
    <source>
        <dbReference type="ARBA" id="ARBA00023136"/>
    </source>
</evidence>
<evidence type="ECO:0000256" key="3">
    <source>
        <dbReference type="ARBA" id="ARBA00012611"/>
    </source>
</evidence>
<proteinExistence type="predicted"/>
<keyword evidence="10 13" id="KW-0472">Membrane</keyword>
<organism evidence="14 15">
    <name type="scientific">Glutinoglossum americanum</name>
    <dbReference type="NCBI Taxonomy" id="1670608"/>
    <lineage>
        <taxon>Eukaryota</taxon>
        <taxon>Fungi</taxon>
        <taxon>Dikarya</taxon>
        <taxon>Ascomycota</taxon>
        <taxon>Pezizomycotina</taxon>
        <taxon>Geoglossomycetes</taxon>
        <taxon>Geoglossales</taxon>
        <taxon>Geoglossaceae</taxon>
        <taxon>Glutinoglossum</taxon>
    </lineage>
</organism>
<dbReference type="PANTHER" id="PTHR13036:SF0">
    <property type="entry name" value="CHITOBIOSYLDIPHOSPHODOLICHOL BETA-MANNOSYLTRANSFERASE"/>
    <property type="match status" value="1"/>
</dbReference>
<evidence type="ECO:0000256" key="7">
    <source>
        <dbReference type="ARBA" id="ARBA00022692"/>
    </source>
</evidence>
<dbReference type="SUPFAM" id="SSF53756">
    <property type="entry name" value="UDP-Glycosyltransferase/glycogen phosphorylase"/>
    <property type="match status" value="1"/>
</dbReference>
<evidence type="ECO:0000256" key="5">
    <source>
        <dbReference type="ARBA" id="ARBA00022676"/>
    </source>
</evidence>
<reference evidence="14" key="1">
    <citation type="submission" date="2021-03" db="EMBL/GenBank/DDBJ databases">
        <title>Comparative genomics and phylogenomic investigation of the class Geoglossomycetes provide insights into ecological specialization and systematics.</title>
        <authorList>
            <person name="Melie T."/>
            <person name="Pirro S."/>
            <person name="Miller A.N."/>
            <person name="Quandt A."/>
        </authorList>
    </citation>
    <scope>NUCLEOTIDE SEQUENCE</scope>
    <source>
        <strain evidence="14">GBOQ0MN5Z8</strain>
    </source>
</reference>
<comment type="subcellular location">
    <subcellularLocation>
        <location evidence="1">Endoplasmic reticulum membrane</location>
        <topology evidence="1">Single-pass membrane protein</topology>
    </subcellularLocation>
</comment>
<keyword evidence="5" id="KW-0328">Glycosyltransferase</keyword>
<dbReference type="Gene3D" id="3.40.50.2000">
    <property type="entry name" value="Glycogen Phosphorylase B"/>
    <property type="match status" value="1"/>
</dbReference>
<comment type="caution">
    <text evidence="14">The sequence shown here is derived from an EMBL/GenBank/DDBJ whole genome shotgun (WGS) entry which is preliminary data.</text>
</comment>
<sequence>MSLPDILLMSAVLVSTLFTIFLLLLPSRYQGQKPEPPSLGKEKNLPDGPIESRNSKAVTSVQVLVLGDIGRSPRMQYHAISIAKNGGRVALIGYQESTPHPSIISNPRISIVPIPPPPQLLQTGNKSLFLVLGPLKVLWQVWNLWLILGYRTDPAGWMLVQVRWIPGYEFFFGRFATANFAVSSAMSTVLKSTYNIPTPIFPLHDRPPAHFQPLFPAERSTFLIRLAETAPHASAILAGTTRLLVSSTSWTPDEDFSLLLDALAIAAADATPGFPHILAIITGKGPQQAYYLARIRDLQPQLKGRVTVITAWLSAEDYPLLLGAADLGVSLHKSSSGVDLPMKVVDMLGCGLPVVGWSKFESWGELVREGENGKGFGSAEELAKVLEDLFRPGDSQLKRLRDGAVQEGKRRWDDEWMPVAGKLMGLCS</sequence>
<evidence type="ECO:0000256" key="11">
    <source>
        <dbReference type="ARBA" id="ARBA00024899"/>
    </source>
</evidence>
<accession>A0A9P8I627</accession>
<keyword evidence="9 13" id="KW-1133">Transmembrane helix</keyword>
<dbReference type="OrthoDB" id="614844at2759"/>
<evidence type="ECO:0000256" key="6">
    <source>
        <dbReference type="ARBA" id="ARBA00022679"/>
    </source>
</evidence>
<comment type="pathway">
    <text evidence="2">Protein modification; protein glycosylation.</text>
</comment>
<keyword evidence="7 13" id="KW-0812">Transmembrane</keyword>
<evidence type="ECO:0000313" key="15">
    <source>
        <dbReference type="Proteomes" id="UP000698800"/>
    </source>
</evidence>
<evidence type="ECO:0000256" key="9">
    <source>
        <dbReference type="ARBA" id="ARBA00022989"/>
    </source>
</evidence>
<evidence type="ECO:0000256" key="2">
    <source>
        <dbReference type="ARBA" id="ARBA00004922"/>
    </source>
</evidence>
<keyword evidence="8" id="KW-0256">Endoplasmic reticulum</keyword>
<evidence type="ECO:0000256" key="4">
    <source>
        <dbReference type="ARBA" id="ARBA00015841"/>
    </source>
</evidence>
<feature type="transmembrane region" description="Helical" evidence="13">
    <location>
        <begin position="6"/>
        <end position="25"/>
    </location>
</feature>
<evidence type="ECO:0000256" key="12">
    <source>
        <dbReference type="SAM" id="MobiDB-lite"/>
    </source>
</evidence>
<dbReference type="PANTHER" id="PTHR13036">
    <property type="entry name" value="BETA1,4 MANNOSYLTRANSFERASE"/>
    <property type="match status" value="1"/>
</dbReference>
<gene>
    <name evidence="14" type="ORF">FGG08_004084</name>
</gene>
<comment type="function">
    <text evidence="11">Participates in the formation of the lipid-linked precursor oligosaccharide for N-glycosylation. Involved in assembling the dolichol-pyrophosphate-GlcNAc(2)-Man(5) intermediate on the cytoplasmic surface of the ER.</text>
</comment>
<dbReference type="EC" id="2.4.1.142" evidence="3"/>
<evidence type="ECO:0000256" key="13">
    <source>
        <dbReference type="SAM" id="Phobius"/>
    </source>
</evidence>
<name>A0A9P8I627_9PEZI</name>
<dbReference type="InterPro" id="IPR026051">
    <property type="entry name" value="ALG1-like"/>
</dbReference>
<dbReference type="Proteomes" id="UP000698800">
    <property type="component" value="Unassembled WGS sequence"/>
</dbReference>
<keyword evidence="6" id="KW-0808">Transferase</keyword>
<evidence type="ECO:0000256" key="1">
    <source>
        <dbReference type="ARBA" id="ARBA00004389"/>
    </source>
</evidence>
<keyword evidence="15" id="KW-1185">Reference proteome</keyword>
<dbReference type="AlphaFoldDB" id="A0A9P8I627"/>
<dbReference type="GO" id="GO:0005789">
    <property type="term" value="C:endoplasmic reticulum membrane"/>
    <property type="evidence" value="ECO:0007669"/>
    <property type="project" value="UniProtKB-SubCell"/>
</dbReference>
<dbReference type="GO" id="GO:0004578">
    <property type="term" value="F:chitobiosyldiphosphodolichol beta-mannosyltransferase activity"/>
    <property type="evidence" value="ECO:0007669"/>
    <property type="project" value="UniProtKB-EC"/>
</dbReference>
<evidence type="ECO:0000313" key="14">
    <source>
        <dbReference type="EMBL" id="KAH0541474.1"/>
    </source>
</evidence>
<dbReference type="EMBL" id="JAGHQL010000078">
    <property type="protein sequence ID" value="KAH0541474.1"/>
    <property type="molecule type" value="Genomic_DNA"/>
</dbReference>
<evidence type="ECO:0000256" key="8">
    <source>
        <dbReference type="ARBA" id="ARBA00022824"/>
    </source>
</evidence>